<sequence length="142" mass="16011">MNSSEVGSLHLESDAAHSAKQIMNTKERVMIFSGTYFESSKRTKNCAAELQVFPAHPNHVEQRKLALDINFFGLLSVEVLSERIIGVYAFCVSEMTFCCSPFQCRSSSSFRSCDLQENHMLALIALTSATLPHQNYHLQYEL</sequence>
<evidence type="ECO:0000313" key="1">
    <source>
        <dbReference type="EMBL" id="KRZ20503.1"/>
    </source>
</evidence>
<organism evidence="1 2">
    <name type="scientific">Trichinella pseudospiralis</name>
    <name type="common">Parasitic roundworm</name>
    <dbReference type="NCBI Taxonomy" id="6337"/>
    <lineage>
        <taxon>Eukaryota</taxon>
        <taxon>Metazoa</taxon>
        <taxon>Ecdysozoa</taxon>
        <taxon>Nematoda</taxon>
        <taxon>Enoplea</taxon>
        <taxon>Dorylaimia</taxon>
        <taxon>Trichinellida</taxon>
        <taxon>Trichinellidae</taxon>
        <taxon>Trichinella</taxon>
    </lineage>
</organism>
<dbReference type="EMBL" id="JYDS01000238">
    <property type="protein sequence ID" value="KRZ20503.1"/>
    <property type="molecule type" value="Genomic_DNA"/>
</dbReference>
<keyword evidence="2" id="KW-1185">Reference proteome</keyword>
<dbReference type="AlphaFoldDB" id="A0A0V1IDJ7"/>
<dbReference type="Proteomes" id="UP000054805">
    <property type="component" value="Unassembled WGS sequence"/>
</dbReference>
<accession>A0A0V1IDJ7</accession>
<name>A0A0V1IDJ7_TRIPS</name>
<protein>
    <submittedName>
        <fullName evidence="1">Uncharacterized protein</fullName>
    </submittedName>
</protein>
<reference evidence="1 2" key="1">
    <citation type="submission" date="2015-01" db="EMBL/GenBank/DDBJ databases">
        <title>Evolution of Trichinella species and genotypes.</title>
        <authorList>
            <person name="Korhonen P.K."/>
            <person name="Edoardo P."/>
            <person name="Giuseppe L.R."/>
            <person name="Gasser R.B."/>
        </authorList>
    </citation>
    <scope>NUCLEOTIDE SEQUENCE [LARGE SCALE GENOMIC DNA]</scope>
    <source>
        <strain evidence="1">ISS588</strain>
    </source>
</reference>
<proteinExistence type="predicted"/>
<gene>
    <name evidence="1" type="ORF">T4B_4153</name>
</gene>
<evidence type="ECO:0000313" key="2">
    <source>
        <dbReference type="Proteomes" id="UP000054805"/>
    </source>
</evidence>
<comment type="caution">
    <text evidence="1">The sequence shown here is derived from an EMBL/GenBank/DDBJ whole genome shotgun (WGS) entry which is preliminary data.</text>
</comment>